<sequence length="260" mass="25919">MQVKLALVAALVPSMSMAAALPQSPDIIPEAGIVGGDLATAGDFPFIVSLARSGGSHFCGGTLLNANTVLTAAHCSVGQSASSVQVRAGSLKRNSGGTVVAVSRITVHPSYSSSTYNNDVAIWRLSTPIPTSSTISYASLAASGSDPVAGSQATVAGWGVTTQGGSSIPVDLRKVTVPIVSRATCRTQYGTSAITTSMFCAGLTAGGKDSCQGDSGGPIIEAASGTLIGVVSWGEGCAQPNRAGVYAGVGSLYSFISSNL</sequence>
<dbReference type="PRINTS" id="PR00722">
    <property type="entry name" value="CHYMOTRYPSIN"/>
</dbReference>
<evidence type="ECO:0000256" key="5">
    <source>
        <dbReference type="RuleBase" id="RU363034"/>
    </source>
</evidence>
<protein>
    <recommendedName>
        <fullName evidence="7">Peptidase S1 domain-containing protein</fullName>
    </recommendedName>
</protein>
<dbReference type="InterPro" id="IPR001254">
    <property type="entry name" value="Trypsin_dom"/>
</dbReference>
<keyword evidence="4" id="KW-1015">Disulfide bond</keyword>
<dbReference type="InterPro" id="IPR001314">
    <property type="entry name" value="Peptidase_S1A"/>
</dbReference>
<dbReference type="CDD" id="cd00190">
    <property type="entry name" value="Tryp_SPc"/>
    <property type="match status" value="1"/>
</dbReference>
<dbReference type="InterPro" id="IPR033116">
    <property type="entry name" value="TRYPSIN_SER"/>
</dbReference>
<keyword evidence="6" id="KW-0732">Signal</keyword>
<evidence type="ECO:0000259" key="7">
    <source>
        <dbReference type="PROSITE" id="PS50240"/>
    </source>
</evidence>
<keyword evidence="3 5" id="KW-0720">Serine protease</keyword>
<organism evidence="8 9">
    <name type="scientific">Cylindrodendrum hubeiense</name>
    <dbReference type="NCBI Taxonomy" id="595255"/>
    <lineage>
        <taxon>Eukaryota</taxon>
        <taxon>Fungi</taxon>
        <taxon>Dikarya</taxon>
        <taxon>Ascomycota</taxon>
        <taxon>Pezizomycotina</taxon>
        <taxon>Sordariomycetes</taxon>
        <taxon>Hypocreomycetidae</taxon>
        <taxon>Hypocreales</taxon>
        <taxon>Nectriaceae</taxon>
        <taxon>Cylindrodendrum</taxon>
    </lineage>
</organism>
<dbReference type="InterPro" id="IPR018114">
    <property type="entry name" value="TRYPSIN_HIS"/>
</dbReference>
<dbReference type="PROSITE" id="PS00135">
    <property type="entry name" value="TRYPSIN_SER"/>
    <property type="match status" value="1"/>
</dbReference>
<dbReference type="FunFam" id="2.40.10.10:FF:000077">
    <property type="entry name" value="Predicted protein"/>
    <property type="match status" value="1"/>
</dbReference>
<evidence type="ECO:0000313" key="8">
    <source>
        <dbReference type="EMBL" id="KAF7542656.1"/>
    </source>
</evidence>
<feature type="domain" description="Peptidase S1" evidence="7">
    <location>
        <begin position="33"/>
        <end position="260"/>
    </location>
</feature>
<dbReference type="InterPro" id="IPR009003">
    <property type="entry name" value="Peptidase_S1_PA"/>
</dbReference>
<reference evidence="8" key="1">
    <citation type="submission" date="2020-03" db="EMBL/GenBank/DDBJ databases">
        <title>Draft Genome Sequence of Cylindrodendrum hubeiense.</title>
        <authorList>
            <person name="Buettner E."/>
            <person name="Kellner H."/>
        </authorList>
    </citation>
    <scope>NUCLEOTIDE SEQUENCE</scope>
    <source>
        <strain evidence="8">IHI 201604</strain>
    </source>
</reference>
<evidence type="ECO:0000256" key="4">
    <source>
        <dbReference type="ARBA" id="ARBA00023157"/>
    </source>
</evidence>
<keyword evidence="9" id="KW-1185">Reference proteome</keyword>
<dbReference type="SMART" id="SM00020">
    <property type="entry name" value="Tryp_SPc"/>
    <property type="match status" value="1"/>
</dbReference>
<gene>
    <name evidence="8" type="ORF">G7Z17_g11388</name>
</gene>
<feature type="signal peptide" evidence="6">
    <location>
        <begin position="1"/>
        <end position="18"/>
    </location>
</feature>
<name>A0A9P5LBC9_9HYPO</name>
<dbReference type="PANTHER" id="PTHR24252:SF7">
    <property type="entry name" value="HYALIN"/>
    <property type="match status" value="1"/>
</dbReference>
<dbReference type="GO" id="GO:0004252">
    <property type="term" value="F:serine-type endopeptidase activity"/>
    <property type="evidence" value="ECO:0007669"/>
    <property type="project" value="InterPro"/>
</dbReference>
<dbReference type="EMBL" id="JAANBB010000426">
    <property type="protein sequence ID" value="KAF7542656.1"/>
    <property type="molecule type" value="Genomic_DNA"/>
</dbReference>
<evidence type="ECO:0000313" key="9">
    <source>
        <dbReference type="Proteomes" id="UP000722485"/>
    </source>
</evidence>
<keyword evidence="1 5" id="KW-0645">Protease</keyword>
<comment type="caution">
    <text evidence="8">The sequence shown here is derived from an EMBL/GenBank/DDBJ whole genome shotgun (WGS) entry which is preliminary data.</text>
</comment>
<accession>A0A9P5LBC9</accession>
<keyword evidence="2 5" id="KW-0378">Hydrolase</keyword>
<dbReference type="PANTHER" id="PTHR24252">
    <property type="entry name" value="ACROSIN-RELATED"/>
    <property type="match status" value="1"/>
</dbReference>
<dbReference type="Gene3D" id="2.40.10.10">
    <property type="entry name" value="Trypsin-like serine proteases"/>
    <property type="match status" value="2"/>
</dbReference>
<dbReference type="SUPFAM" id="SSF50494">
    <property type="entry name" value="Trypsin-like serine proteases"/>
    <property type="match status" value="1"/>
</dbReference>
<dbReference type="GO" id="GO:0006508">
    <property type="term" value="P:proteolysis"/>
    <property type="evidence" value="ECO:0007669"/>
    <property type="project" value="UniProtKB-KW"/>
</dbReference>
<dbReference type="Proteomes" id="UP000722485">
    <property type="component" value="Unassembled WGS sequence"/>
</dbReference>
<dbReference type="PROSITE" id="PS50240">
    <property type="entry name" value="TRYPSIN_DOM"/>
    <property type="match status" value="1"/>
</dbReference>
<evidence type="ECO:0000256" key="1">
    <source>
        <dbReference type="ARBA" id="ARBA00022670"/>
    </source>
</evidence>
<proteinExistence type="predicted"/>
<dbReference type="OrthoDB" id="6380398at2759"/>
<dbReference type="AlphaFoldDB" id="A0A9P5LBC9"/>
<evidence type="ECO:0000256" key="6">
    <source>
        <dbReference type="SAM" id="SignalP"/>
    </source>
</evidence>
<dbReference type="Pfam" id="PF00089">
    <property type="entry name" value="Trypsin"/>
    <property type="match status" value="1"/>
</dbReference>
<feature type="chain" id="PRO_5040354298" description="Peptidase S1 domain-containing protein" evidence="6">
    <location>
        <begin position="19"/>
        <end position="260"/>
    </location>
</feature>
<dbReference type="InterPro" id="IPR043504">
    <property type="entry name" value="Peptidase_S1_PA_chymotrypsin"/>
</dbReference>
<evidence type="ECO:0000256" key="3">
    <source>
        <dbReference type="ARBA" id="ARBA00022825"/>
    </source>
</evidence>
<dbReference type="PROSITE" id="PS00134">
    <property type="entry name" value="TRYPSIN_HIS"/>
    <property type="match status" value="1"/>
</dbReference>
<evidence type="ECO:0000256" key="2">
    <source>
        <dbReference type="ARBA" id="ARBA00022801"/>
    </source>
</evidence>